<evidence type="ECO:0000313" key="2">
    <source>
        <dbReference type="EMBL" id="KAJ8395535.1"/>
    </source>
</evidence>
<accession>A0AAD7WGA6</accession>
<name>A0AAD7WGA6_9TELE</name>
<comment type="caution">
    <text evidence="2">The sequence shown here is derived from an EMBL/GenBank/DDBJ whole genome shotgun (WGS) entry which is preliminary data.</text>
</comment>
<dbReference type="AlphaFoldDB" id="A0AAD7WGA6"/>
<feature type="region of interest" description="Disordered" evidence="1">
    <location>
        <begin position="73"/>
        <end position="107"/>
    </location>
</feature>
<dbReference type="EMBL" id="JAINUG010000115">
    <property type="protein sequence ID" value="KAJ8395535.1"/>
    <property type="molecule type" value="Genomic_DNA"/>
</dbReference>
<reference evidence="2" key="1">
    <citation type="journal article" date="2023" name="Science">
        <title>Genome structures resolve the early diversification of teleost fishes.</title>
        <authorList>
            <person name="Parey E."/>
            <person name="Louis A."/>
            <person name="Montfort J."/>
            <person name="Bouchez O."/>
            <person name="Roques C."/>
            <person name="Iampietro C."/>
            <person name="Lluch J."/>
            <person name="Castinel A."/>
            <person name="Donnadieu C."/>
            <person name="Desvignes T."/>
            <person name="Floi Bucao C."/>
            <person name="Jouanno E."/>
            <person name="Wen M."/>
            <person name="Mejri S."/>
            <person name="Dirks R."/>
            <person name="Jansen H."/>
            <person name="Henkel C."/>
            <person name="Chen W.J."/>
            <person name="Zahm M."/>
            <person name="Cabau C."/>
            <person name="Klopp C."/>
            <person name="Thompson A.W."/>
            <person name="Robinson-Rechavi M."/>
            <person name="Braasch I."/>
            <person name="Lecointre G."/>
            <person name="Bobe J."/>
            <person name="Postlethwait J.H."/>
            <person name="Berthelot C."/>
            <person name="Roest Crollius H."/>
            <person name="Guiguen Y."/>
        </authorList>
    </citation>
    <scope>NUCLEOTIDE SEQUENCE</scope>
    <source>
        <strain evidence="2">NC1722</strain>
    </source>
</reference>
<sequence>MLACDEVIPGAKADPANTDPSVVRGSCSGGLRLLGTVDKLSLFPSVRFRRLFSQTTRDWKFLETLLLRSRLSRDAGREEDDETKPSFLKCANEQGSRGRANRKRRTL</sequence>
<protein>
    <submittedName>
        <fullName evidence="2">Uncharacterized protein</fullName>
    </submittedName>
</protein>
<evidence type="ECO:0000313" key="3">
    <source>
        <dbReference type="Proteomes" id="UP001221898"/>
    </source>
</evidence>
<keyword evidence="3" id="KW-1185">Reference proteome</keyword>
<proteinExistence type="predicted"/>
<dbReference type="Proteomes" id="UP001221898">
    <property type="component" value="Unassembled WGS sequence"/>
</dbReference>
<evidence type="ECO:0000256" key="1">
    <source>
        <dbReference type="SAM" id="MobiDB-lite"/>
    </source>
</evidence>
<gene>
    <name evidence="2" type="ORF">AAFF_G00030160</name>
</gene>
<feature type="region of interest" description="Disordered" evidence="1">
    <location>
        <begin position="1"/>
        <end position="22"/>
    </location>
</feature>
<organism evidence="2 3">
    <name type="scientific">Aldrovandia affinis</name>
    <dbReference type="NCBI Taxonomy" id="143900"/>
    <lineage>
        <taxon>Eukaryota</taxon>
        <taxon>Metazoa</taxon>
        <taxon>Chordata</taxon>
        <taxon>Craniata</taxon>
        <taxon>Vertebrata</taxon>
        <taxon>Euteleostomi</taxon>
        <taxon>Actinopterygii</taxon>
        <taxon>Neopterygii</taxon>
        <taxon>Teleostei</taxon>
        <taxon>Notacanthiformes</taxon>
        <taxon>Halosauridae</taxon>
        <taxon>Aldrovandia</taxon>
    </lineage>
</organism>